<accession>A0A8H3HD71</accession>
<dbReference type="Gene3D" id="2.60.120.260">
    <property type="entry name" value="Galactose-binding domain-like"/>
    <property type="match status" value="1"/>
</dbReference>
<dbReference type="EMBL" id="CAJMWY010003685">
    <property type="protein sequence ID" value="CAE6505055.1"/>
    <property type="molecule type" value="Genomic_DNA"/>
</dbReference>
<sequence length="192" mass="20960">MIALIDDNEIYQPTRPNGIQYSLSQSGKDDWARILPPDSDGRHKNTISVTQTVNASAVYFFKGSAIGYYSDKSPELENMVITLDGRRPTLVNTTGALAYQKLLWFESDLDAGDHQLVVSLGTGNGIGSTASLDYLEITHGGDIIPSSLGPGARDSDPSGVIVDNEDPRVVYEGAWSIEVWLVLTNRSRRSRT</sequence>
<evidence type="ECO:0000313" key="2">
    <source>
        <dbReference type="Proteomes" id="UP000663861"/>
    </source>
</evidence>
<proteinExistence type="predicted"/>
<reference evidence="1" key="1">
    <citation type="submission" date="2021-01" db="EMBL/GenBank/DDBJ databases">
        <authorList>
            <person name="Kaushik A."/>
        </authorList>
    </citation>
    <scope>NUCLEOTIDE SEQUENCE</scope>
    <source>
        <strain evidence="1">AG4-RS23</strain>
    </source>
</reference>
<name>A0A8H3HD71_9AGAM</name>
<dbReference type="AlphaFoldDB" id="A0A8H3HD71"/>
<evidence type="ECO:0000313" key="1">
    <source>
        <dbReference type="EMBL" id="CAE6505055.1"/>
    </source>
</evidence>
<comment type="caution">
    <text evidence="1">The sequence shown here is derived from an EMBL/GenBank/DDBJ whole genome shotgun (WGS) entry which is preliminary data.</text>
</comment>
<gene>
    <name evidence="1" type="ORF">RDB_LOCUS128430</name>
</gene>
<protein>
    <submittedName>
        <fullName evidence="1">Uncharacterized protein</fullName>
    </submittedName>
</protein>
<organism evidence="1 2">
    <name type="scientific">Rhizoctonia solani</name>
    <dbReference type="NCBI Taxonomy" id="456999"/>
    <lineage>
        <taxon>Eukaryota</taxon>
        <taxon>Fungi</taxon>
        <taxon>Dikarya</taxon>
        <taxon>Basidiomycota</taxon>
        <taxon>Agaricomycotina</taxon>
        <taxon>Agaricomycetes</taxon>
        <taxon>Cantharellales</taxon>
        <taxon>Ceratobasidiaceae</taxon>
        <taxon>Rhizoctonia</taxon>
    </lineage>
</organism>
<dbReference type="Proteomes" id="UP000663861">
    <property type="component" value="Unassembled WGS sequence"/>
</dbReference>
<feature type="non-terminal residue" evidence="1">
    <location>
        <position position="1"/>
    </location>
</feature>